<dbReference type="Gene3D" id="2.60.120.10">
    <property type="entry name" value="Jelly Rolls"/>
    <property type="match status" value="1"/>
</dbReference>
<sequence>MAINDDIILLKKFDFFNKMTPEQLRLLIFGAERQEFASGEMIFKEGELAESAYVVLSGTVNLYRQNNNSGQPIDIINRNALINELALVTEINRPFTAIAQSNSKVLEIERTVFLRLIKEFPDITRYIYDYVNERIHELANNINRMSELK</sequence>
<dbReference type="InterPro" id="IPR050397">
    <property type="entry name" value="Env_Response_Regulators"/>
</dbReference>
<dbReference type="PANTHER" id="PTHR24567">
    <property type="entry name" value="CRP FAMILY TRANSCRIPTIONAL REGULATORY PROTEIN"/>
    <property type="match status" value="1"/>
</dbReference>
<dbReference type="InterPro" id="IPR018490">
    <property type="entry name" value="cNMP-bd_dom_sf"/>
</dbReference>
<dbReference type="Pfam" id="PF00027">
    <property type="entry name" value="cNMP_binding"/>
    <property type="match status" value="1"/>
</dbReference>
<dbReference type="RefSeq" id="WP_188317742.1">
    <property type="nucleotide sequence ID" value="NZ_CP015820.1"/>
</dbReference>
<organism evidence="2 3">
    <name type="scientific">Bartonella apihabitans</name>
    <dbReference type="NCBI Taxonomy" id="2750929"/>
    <lineage>
        <taxon>Bacteria</taxon>
        <taxon>Pseudomonadati</taxon>
        <taxon>Pseudomonadota</taxon>
        <taxon>Alphaproteobacteria</taxon>
        <taxon>Hyphomicrobiales</taxon>
        <taxon>Bartonellaceae</taxon>
        <taxon>Bartonella</taxon>
    </lineage>
</organism>
<dbReference type="Proteomes" id="UP000189660">
    <property type="component" value="Chromosome"/>
</dbReference>
<evidence type="ECO:0000313" key="2">
    <source>
        <dbReference type="EMBL" id="AQT41538.1"/>
    </source>
</evidence>
<protein>
    <submittedName>
        <fullName evidence="2">Cyclic nucleotide-binding domain-containing protein</fullName>
    </submittedName>
</protein>
<dbReference type="InterPro" id="IPR000595">
    <property type="entry name" value="cNMP-bd_dom"/>
</dbReference>
<gene>
    <name evidence="2" type="ORF">BBC0178_000300</name>
</gene>
<dbReference type="PROSITE" id="PS50042">
    <property type="entry name" value="CNMP_BINDING_3"/>
    <property type="match status" value="1"/>
</dbReference>
<dbReference type="AlphaFoldDB" id="A0A1U9M899"/>
<dbReference type="PANTHER" id="PTHR24567:SF68">
    <property type="entry name" value="DNA-BINDING TRANSCRIPTIONAL DUAL REGULATOR CRP"/>
    <property type="match status" value="1"/>
</dbReference>
<name>A0A1U9M899_9HYPH</name>
<dbReference type="EMBL" id="CP015820">
    <property type="protein sequence ID" value="AQT41538.1"/>
    <property type="molecule type" value="Genomic_DNA"/>
</dbReference>
<evidence type="ECO:0000313" key="3">
    <source>
        <dbReference type="Proteomes" id="UP000189660"/>
    </source>
</evidence>
<dbReference type="GO" id="GO:0005829">
    <property type="term" value="C:cytosol"/>
    <property type="evidence" value="ECO:0007669"/>
    <property type="project" value="TreeGrafter"/>
</dbReference>
<proteinExistence type="predicted"/>
<dbReference type="KEGG" id="bapa:BBC0178_000300"/>
<dbReference type="CDD" id="cd00038">
    <property type="entry name" value="CAP_ED"/>
    <property type="match status" value="1"/>
</dbReference>
<accession>A0A1U9M899</accession>
<dbReference type="GO" id="GO:0003700">
    <property type="term" value="F:DNA-binding transcription factor activity"/>
    <property type="evidence" value="ECO:0007669"/>
    <property type="project" value="TreeGrafter"/>
</dbReference>
<keyword evidence="3" id="KW-1185">Reference proteome</keyword>
<feature type="domain" description="Cyclic nucleotide-binding" evidence="1">
    <location>
        <begin position="15"/>
        <end position="134"/>
    </location>
</feature>
<dbReference type="InterPro" id="IPR014710">
    <property type="entry name" value="RmlC-like_jellyroll"/>
</dbReference>
<evidence type="ECO:0000259" key="1">
    <source>
        <dbReference type="PROSITE" id="PS50042"/>
    </source>
</evidence>
<reference evidence="2 3" key="1">
    <citation type="submission" date="2016-11" db="EMBL/GenBank/DDBJ databases">
        <title>Comparative genomics of Bartonella apis.</title>
        <authorList>
            <person name="Engel P."/>
        </authorList>
    </citation>
    <scope>NUCLEOTIDE SEQUENCE [LARGE SCALE GENOMIC DNA]</scope>
    <source>
        <strain evidence="2 3">BBC0178</strain>
    </source>
</reference>
<dbReference type="SMART" id="SM00100">
    <property type="entry name" value="cNMP"/>
    <property type="match status" value="1"/>
</dbReference>
<dbReference type="SUPFAM" id="SSF51206">
    <property type="entry name" value="cAMP-binding domain-like"/>
    <property type="match status" value="1"/>
</dbReference>